<organism evidence="2">
    <name type="scientific">Psychrobacter sp. (strain PRwf-1)</name>
    <dbReference type="NCBI Taxonomy" id="349106"/>
    <lineage>
        <taxon>Bacteria</taxon>
        <taxon>Pseudomonadati</taxon>
        <taxon>Pseudomonadota</taxon>
        <taxon>Gammaproteobacteria</taxon>
        <taxon>Moraxellales</taxon>
        <taxon>Moraxellaceae</taxon>
        <taxon>Psychrobacter</taxon>
    </lineage>
</organism>
<name>A5WGJ1_PSYWF</name>
<keyword evidence="1" id="KW-0812">Transmembrane</keyword>
<evidence type="ECO:0000256" key="1">
    <source>
        <dbReference type="SAM" id="Phobius"/>
    </source>
</evidence>
<keyword evidence="1" id="KW-1133">Transmembrane helix</keyword>
<keyword evidence="1" id="KW-0472">Membrane</keyword>
<proteinExistence type="predicted"/>
<feature type="transmembrane region" description="Helical" evidence="1">
    <location>
        <begin position="137"/>
        <end position="160"/>
    </location>
</feature>
<dbReference type="AlphaFoldDB" id="A5WGJ1"/>
<reference evidence="2" key="1">
    <citation type="submission" date="2007-05" db="EMBL/GenBank/DDBJ databases">
        <title>Complete sequence of chromosome of Psychrobacter sp. PRwf-1.</title>
        <authorList>
            <consortium name="US DOE Joint Genome Institute"/>
            <person name="Copeland A."/>
            <person name="Lucas S."/>
            <person name="Lapidus A."/>
            <person name="Barry K."/>
            <person name="Detter J.C."/>
            <person name="Glavina del Rio T."/>
            <person name="Hammon N."/>
            <person name="Israni S."/>
            <person name="Dalin E."/>
            <person name="Tice H."/>
            <person name="Pitluck S."/>
            <person name="Chain P."/>
            <person name="Malfatti S."/>
            <person name="Shin M."/>
            <person name="Vergez L."/>
            <person name="Schmutz J."/>
            <person name="Larimer F."/>
            <person name="Land M."/>
            <person name="Hauser L."/>
            <person name="Kyrpides N."/>
            <person name="Kim E."/>
            <person name="Tiedje J."/>
            <person name="Richardson P."/>
        </authorList>
    </citation>
    <scope>NUCLEOTIDE SEQUENCE [LARGE SCALE GENOMIC DNA]</scope>
    <source>
        <strain evidence="2">PRwf-1</strain>
    </source>
</reference>
<accession>A5WGJ1</accession>
<feature type="transmembrane region" description="Helical" evidence="1">
    <location>
        <begin position="60"/>
        <end position="80"/>
    </location>
</feature>
<dbReference type="HOGENOM" id="CLU_1577211_0_0_6"/>
<evidence type="ECO:0000313" key="2">
    <source>
        <dbReference type="EMBL" id="ABQ94782.1"/>
    </source>
</evidence>
<feature type="transmembrane region" description="Helical" evidence="1">
    <location>
        <begin position="96"/>
        <end position="117"/>
    </location>
</feature>
<protein>
    <submittedName>
        <fullName evidence="2">Uncharacterized protein</fullName>
    </submittedName>
</protein>
<sequence length="169" mass="18443">MSMQDDLFPAQDPTDYPDPVGMQQTAHTKSWISTVGYALPYALAYVFAPSQLTQVNFPLSGIGLSLAVLLLLNIVVLGIFRATQKRPLEKIECHRIGVLTALLTLMATSLLMLHTLYDISAGEMSMTALQQNGVLPMLVISGAIGLFINYIAVTYGLWLLQKLGLKLGF</sequence>
<dbReference type="EMBL" id="CP000713">
    <property type="protein sequence ID" value="ABQ94782.1"/>
    <property type="molecule type" value="Genomic_DNA"/>
</dbReference>
<dbReference type="KEGG" id="prw:PsycPRwf_1842"/>
<gene>
    <name evidence="2" type="ordered locus">PsycPRwf_1842</name>
</gene>
<feature type="transmembrane region" description="Helical" evidence="1">
    <location>
        <begin position="31"/>
        <end position="48"/>
    </location>
</feature>